<evidence type="ECO:0000313" key="2">
    <source>
        <dbReference type="Proteomes" id="UP001157502"/>
    </source>
</evidence>
<dbReference type="Proteomes" id="UP001157502">
    <property type="component" value="Chromosome 18"/>
</dbReference>
<reference evidence="1" key="1">
    <citation type="submission" date="2021-05" db="EMBL/GenBank/DDBJ databases">
        <authorList>
            <person name="Pan Q."/>
            <person name="Jouanno E."/>
            <person name="Zahm M."/>
            <person name="Klopp C."/>
            <person name="Cabau C."/>
            <person name="Louis A."/>
            <person name="Berthelot C."/>
            <person name="Parey E."/>
            <person name="Roest Crollius H."/>
            <person name="Montfort J."/>
            <person name="Robinson-Rechavi M."/>
            <person name="Bouchez O."/>
            <person name="Lampietro C."/>
            <person name="Lopez Roques C."/>
            <person name="Donnadieu C."/>
            <person name="Postlethwait J."/>
            <person name="Bobe J."/>
            <person name="Dillon D."/>
            <person name="Chandos A."/>
            <person name="von Hippel F."/>
            <person name="Guiguen Y."/>
        </authorList>
    </citation>
    <scope>NUCLEOTIDE SEQUENCE</scope>
    <source>
        <strain evidence="1">YG-Jan2019</strain>
    </source>
</reference>
<accession>A0ACC2G312</accession>
<keyword evidence="2" id="KW-1185">Reference proteome</keyword>
<dbReference type="EMBL" id="CM055745">
    <property type="protein sequence ID" value="KAJ7997936.1"/>
    <property type="molecule type" value="Genomic_DNA"/>
</dbReference>
<sequence length="112" mass="12303">MDEALSTVEAPWIGGAHMFGSSLCVVISAGRLLLLETLVFITSLLDRAPPGSPREVALVTACSLERFSDGPALAEPSESLLLFILHSLRSVRTLEIYFFEFFSLKMRKTINS</sequence>
<organism evidence="1 2">
    <name type="scientific">Dallia pectoralis</name>
    <name type="common">Alaska blackfish</name>
    <dbReference type="NCBI Taxonomy" id="75939"/>
    <lineage>
        <taxon>Eukaryota</taxon>
        <taxon>Metazoa</taxon>
        <taxon>Chordata</taxon>
        <taxon>Craniata</taxon>
        <taxon>Vertebrata</taxon>
        <taxon>Euteleostomi</taxon>
        <taxon>Actinopterygii</taxon>
        <taxon>Neopterygii</taxon>
        <taxon>Teleostei</taxon>
        <taxon>Protacanthopterygii</taxon>
        <taxon>Esociformes</taxon>
        <taxon>Umbridae</taxon>
        <taxon>Dallia</taxon>
    </lineage>
</organism>
<evidence type="ECO:0000313" key="1">
    <source>
        <dbReference type="EMBL" id="KAJ7997936.1"/>
    </source>
</evidence>
<name>A0ACC2G312_DALPE</name>
<gene>
    <name evidence="1" type="ORF">DPEC_G00217340</name>
</gene>
<protein>
    <submittedName>
        <fullName evidence="1">Uncharacterized protein</fullName>
    </submittedName>
</protein>
<proteinExistence type="predicted"/>
<comment type="caution">
    <text evidence="1">The sequence shown here is derived from an EMBL/GenBank/DDBJ whole genome shotgun (WGS) entry which is preliminary data.</text>
</comment>